<protein>
    <submittedName>
        <fullName evidence="1">Uncharacterized protein</fullName>
    </submittedName>
</protein>
<evidence type="ECO:0000313" key="1">
    <source>
        <dbReference type="EMBL" id="CAJ0608888.1"/>
    </source>
</evidence>
<dbReference type="EMBL" id="CATQJL010000326">
    <property type="protein sequence ID" value="CAJ0608888.1"/>
    <property type="molecule type" value="Genomic_DNA"/>
</dbReference>
<gene>
    <name evidence="1" type="ORF">CYNAS_LOCUS20871</name>
</gene>
<evidence type="ECO:0000313" key="2">
    <source>
        <dbReference type="Proteomes" id="UP001176961"/>
    </source>
</evidence>
<keyword evidence="2" id="KW-1185">Reference proteome</keyword>
<name>A0AA36HFC5_CYLNA</name>
<organism evidence="1 2">
    <name type="scientific">Cylicocyclus nassatus</name>
    <name type="common">Nematode worm</name>
    <dbReference type="NCBI Taxonomy" id="53992"/>
    <lineage>
        <taxon>Eukaryota</taxon>
        <taxon>Metazoa</taxon>
        <taxon>Ecdysozoa</taxon>
        <taxon>Nematoda</taxon>
        <taxon>Chromadorea</taxon>
        <taxon>Rhabditida</taxon>
        <taxon>Rhabditina</taxon>
        <taxon>Rhabditomorpha</taxon>
        <taxon>Strongyloidea</taxon>
        <taxon>Strongylidae</taxon>
        <taxon>Cylicocyclus</taxon>
    </lineage>
</organism>
<comment type="caution">
    <text evidence="1">The sequence shown here is derived from an EMBL/GenBank/DDBJ whole genome shotgun (WGS) entry which is preliminary data.</text>
</comment>
<dbReference type="AlphaFoldDB" id="A0AA36HFC5"/>
<reference evidence="1" key="1">
    <citation type="submission" date="2023-07" db="EMBL/GenBank/DDBJ databases">
        <authorList>
            <consortium name="CYATHOMIX"/>
        </authorList>
    </citation>
    <scope>NUCLEOTIDE SEQUENCE</scope>
    <source>
        <strain evidence="1">N/A</strain>
    </source>
</reference>
<sequence>MDMKRIFASIQVIGSQIIKNVEEVLIFHTINHIGQVIAIFVCTLKPSKFSVNLAKMLLYINSVLLLAILAQVLSDPTYVEELQDLLEDKVDVLELESLKQDDDMIRRDKMRKIHYLLMKKPRIIKAQYQKRLEIKKFLHDDWIQSKIIRASDEQIKRFWYEIQRLDVNWDISETEAAEREFQLLSNLTARQRRSLGNIWRC</sequence>
<proteinExistence type="predicted"/>
<accession>A0AA36HFC5</accession>
<dbReference type="Proteomes" id="UP001176961">
    <property type="component" value="Unassembled WGS sequence"/>
</dbReference>